<feature type="compositionally biased region" description="Polar residues" evidence="1">
    <location>
        <begin position="592"/>
        <end position="601"/>
    </location>
</feature>
<accession>A0AAF3J9G6</accession>
<dbReference type="PANTHER" id="PTHR28495">
    <property type="entry name" value="HYPOTHETICAL PROTEIN LOC100359752"/>
    <property type="match status" value="1"/>
</dbReference>
<keyword evidence="3" id="KW-1185">Reference proteome</keyword>
<organism evidence="3 4">
    <name type="scientific">Mesorhabditis belari</name>
    <dbReference type="NCBI Taxonomy" id="2138241"/>
    <lineage>
        <taxon>Eukaryota</taxon>
        <taxon>Metazoa</taxon>
        <taxon>Ecdysozoa</taxon>
        <taxon>Nematoda</taxon>
        <taxon>Chromadorea</taxon>
        <taxon>Rhabditida</taxon>
        <taxon>Rhabditina</taxon>
        <taxon>Rhabditomorpha</taxon>
        <taxon>Rhabditoidea</taxon>
        <taxon>Rhabditidae</taxon>
        <taxon>Mesorhabditinae</taxon>
        <taxon>Mesorhabditis</taxon>
    </lineage>
</organism>
<reference evidence="4" key="1">
    <citation type="submission" date="2024-02" db="UniProtKB">
        <authorList>
            <consortium name="WormBaseParasite"/>
        </authorList>
    </citation>
    <scope>IDENTIFICATION</scope>
</reference>
<evidence type="ECO:0000313" key="3">
    <source>
        <dbReference type="Proteomes" id="UP000887575"/>
    </source>
</evidence>
<dbReference type="PANTHER" id="PTHR28495:SF1">
    <property type="entry name" value="GENE, 17266-RELATED"/>
    <property type="match status" value="1"/>
</dbReference>
<feature type="compositionally biased region" description="Polar residues" evidence="1">
    <location>
        <begin position="518"/>
        <end position="528"/>
    </location>
</feature>
<name>A0AAF3J9G6_9BILA</name>
<evidence type="ECO:0000313" key="4">
    <source>
        <dbReference type="WBParaSite" id="MBELARI_LOCUS485"/>
    </source>
</evidence>
<evidence type="ECO:0000259" key="2">
    <source>
        <dbReference type="Pfam" id="PF15813"/>
    </source>
</evidence>
<proteinExistence type="predicted"/>
<sequence length="630" mass="71351">MIVHFGRIPIEETVMLYLIGDTKHPPKASPYAEQQRLARKLLSTPRLSGFCVAPLRDTTKLVVFGLKRHLDPPCPELEHLILDFNLSIESVQRPDHTFVEAAIKFTLFFWLEAEGYAKVGDALMPHDSLFAPPHEGMLQIAFNINVSPDYDVDVSFMARMVRVQVLEEWLFERCNSQLQERWVFVLPKLGRGRVVGAHRALPAHSPFATYGQLREYWSESYGYTLPPRDPDCYYDIKFNGMRHTFLYPYFLVWAQKPEPIHFMASMEHERNACKEFLVSLKNCCQGRVIGGFEVDVRLKAGEVNKITASVASLQQRRQLMVPKLGPFRPDAPFKRPIIVSPEEEDSSSEEDFLTSKLSSSRTNLVESIKPTFGYQKVSPAEMAKSLGKKRDFNASLTSDLEPLEKKKRGFLREFQHSNEKKTFAGPSFSLQVPQSATQLAKEQPANKEMKLKQVSFSKLAADASKSVEDPPQMPVKSSLSYKLKRSFEVAAKTSLDTSMATKDLGDRVDEPLLKKEQTFATSSPTGKTLRTPLLDLKNKTMPSQRVSQPRAEPKNEKTNFATPLMRKPGTSHASQVVIDVPNTQQRPPPDRSQLSQVNPSQPYRVVLSDGIYPIGSTPRRTPHRMPNIEF</sequence>
<evidence type="ECO:0000256" key="1">
    <source>
        <dbReference type="SAM" id="MobiDB-lite"/>
    </source>
</evidence>
<dbReference type="AlphaFoldDB" id="A0AAF3J9G6"/>
<feature type="region of interest" description="Disordered" evidence="1">
    <location>
        <begin position="515"/>
        <end position="630"/>
    </location>
</feature>
<protein>
    <recommendedName>
        <fullName evidence="2">DUF4708 domain-containing protein</fullName>
    </recommendedName>
</protein>
<dbReference type="Pfam" id="PF15813">
    <property type="entry name" value="DUF4708"/>
    <property type="match status" value="1"/>
</dbReference>
<dbReference type="WBParaSite" id="MBELARI_LOCUS485">
    <property type="protein sequence ID" value="MBELARI_LOCUS485"/>
    <property type="gene ID" value="MBELARI_LOCUS485"/>
</dbReference>
<dbReference type="InterPro" id="IPR031643">
    <property type="entry name" value="DUF4708"/>
</dbReference>
<dbReference type="Proteomes" id="UP000887575">
    <property type="component" value="Unassembled WGS sequence"/>
</dbReference>
<feature type="domain" description="DUF4708" evidence="2">
    <location>
        <begin position="177"/>
        <end position="254"/>
    </location>
</feature>